<reference evidence="2" key="1">
    <citation type="journal article" date="2013" name="Nature">
        <title>Draft genome of the wheat A-genome progenitor Triticum urartu.</title>
        <authorList>
            <person name="Ling H.Q."/>
            <person name="Zhao S."/>
            <person name="Liu D."/>
            <person name="Wang J."/>
            <person name="Sun H."/>
            <person name="Zhang C."/>
            <person name="Fan H."/>
            <person name="Li D."/>
            <person name="Dong L."/>
            <person name="Tao Y."/>
            <person name="Gao C."/>
            <person name="Wu H."/>
            <person name="Li Y."/>
            <person name="Cui Y."/>
            <person name="Guo X."/>
            <person name="Zheng S."/>
            <person name="Wang B."/>
            <person name="Yu K."/>
            <person name="Liang Q."/>
            <person name="Yang W."/>
            <person name="Lou X."/>
            <person name="Chen J."/>
            <person name="Feng M."/>
            <person name="Jian J."/>
            <person name="Zhang X."/>
            <person name="Luo G."/>
            <person name="Jiang Y."/>
            <person name="Liu J."/>
            <person name="Wang Z."/>
            <person name="Sha Y."/>
            <person name="Zhang B."/>
            <person name="Wu H."/>
            <person name="Tang D."/>
            <person name="Shen Q."/>
            <person name="Xue P."/>
            <person name="Zou S."/>
            <person name="Wang X."/>
            <person name="Liu X."/>
            <person name="Wang F."/>
            <person name="Yang Y."/>
            <person name="An X."/>
            <person name="Dong Z."/>
            <person name="Zhang K."/>
            <person name="Zhang X."/>
            <person name="Luo M.C."/>
            <person name="Dvorak J."/>
            <person name="Tong Y."/>
            <person name="Wang J."/>
            <person name="Yang H."/>
            <person name="Li Z."/>
            <person name="Wang D."/>
            <person name="Zhang A."/>
            <person name="Wang J."/>
        </authorList>
    </citation>
    <scope>NUCLEOTIDE SEQUENCE</scope>
</reference>
<dbReference type="STRING" id="4572.M7YWM9"/>
<feature type="region of interest" description="Disordered" evidence="1">
    <location>
        <begin position="1"/>
        <end position="40"/>
    </location>
</feature>
<protein>
    <submittedName>
        <fullName evidence="2">Uncharacterized protein</fullName>
    </submittedName>
</protein>
<feature type="compositionally biased region" description="Basic and acidic residues" evidence="1">
    <location>
        <begin position="1"/>
        <end position="19"/>
    </location>
</feature>
<dbReference type="AlphaFoldDB" id="M7YWM9"/>
<dbReference type="Gene3D" id="2.40.160.200">
    <property type="entry name" value="LURP1-related"/>
    <property type="match status" value="1"/>
</dbReference>
<organism evidence="2">
    <name type="scientific">Triticum urartu</name>
    <name type="common">Red wild einkorn</name>
    <name type="synonym">Crithodium urartu</name>
    <dbReference type="NCBI Taxonomy" id="4572"/>
    <lineage>
        <taxon>Eukaryota</taxon>
        <taxon>Viridiplantae</taxon>
        <taxon>Streptophyta</taxon>
        <taxon>Embryophyta</taxon>
        <taxon>Tracheophyta</taxon>
        <taxon>Spermatophyta</taxon>
        <taxon>Magnoliopsida</taxon>
        <taxon>Liliopsida</taxon>
        <taxon>Poales</taxon>
        <taxon>Poaceae</taxon>
        <taxon>BOP clade</taxon>
        <taxon>Pooideae</taxon>
        <taxon>Triticodae</taxon>
        <taxon>Triticeae</taxon>
        <taxon>Triticinae</taxon>
        <taxon>Triticum</taxon>
    </lineage>
</organism>
<dbReference type="InterPro" id="IPR038595">
    <property type="entry name" value="LOR_sf"/>
</dbReference>
<name>M7YWM9_TRIUA</name>
<dbReference type="EMBL" id="KD173318">
    <property type="protein sequence ID" value="EMS55183.1"/>
    <property type="molecule type" value="Genomic_DNA"/>
</dbReference>
<accession>M7YWM9</accession>
<gene>
    <name evidence="2" type="ORF">TRIUR3_31793</name>
</gene>
<sequence length="170" mass="19640">MRRPCEFTHSRVGAPDHRPNLHARGVSSSSTTKDPHCPPPAYSRGSPLCWAQHEHPEQIINIHNQWNCYKAPEEGEAKRARSQHLFSVRKCSVLQNNREAEVNYVLVCGVLLVVSLFEHFWRLLKWFAVAHHGRQHTHAHRRYSICAPPEIYFALPSAQFVPKELHVEED</sequence>
<proteinExistence type="predicted"/>
<evidence type="ECO:0000313" key="2">
    <source>
        <dbReference type="EMBL" id="EMS55183.1"/>
    </source>
</evidence>
<evidence type="ECO:0000256" key="1">
    <source>
        <dbReference type="SAM" id="MobiDB-lite"/>
    </source>
</evidence>